<evidence type="ECO:0000256" key="1">
    <source>
        <dbReference type="ARBA" id="ARBA00004842"/>
    </source>
</evidence>
<reference evidence="12 13" key="1">
    <citation type="submission" date="2020-05" db="EMBL/GenBank/DDBJ databases">
        <title>Draft genome sequence of Desulfovibrio psychrotolerans JS1T.</title>
        <authorList>
            <person name="Ueno A."/>
            <person name="Tamazawa S."/>
            <person name="Tamamura S."/>
            <person name="Murakami T."/>
            <person name="Kiyama T."/>
            <person name="Inomata H."/>
            <person name="Amano Y."/>
            <person name="Miyakawa K."/>
            <person name="Tamaki H."/>
            <person name="Naganuma T."/>
            <person name="Kaneko K."/>
        </authorList>
    </citation>
    <scope>NUCLEOTIDE SEQUENCE [LARGE SCALE GENOMIC DNA]</scope>
    <source>
        <strain evidence="12 13">JS1</strain>
    </source>
</reference>
<dbReference type="EMBL" id="BLVP01000008">
    <property type="protein sequence ID" value="GFM37236.1"/>
    <property type="molecule type" value="Genomic_DNA"/>
</dbReference>
<keyword evidence="11" id="KW-0479">Metal-binding</keyword>
<feature type="binding site" evidence="11">
    <location>
        <begin position="13"/>
        <end position="18"/>
    </location>
    <ligand>
        <name>ATP</name>
        <dbReference type="ChEBI" id="CHEBI:30616"/>
    </ligand>
</feature>
<feature type="binding site" evidence="11">
    <location>
        <position position="122"/>
    </location>
    <ligand>
        <name>ATP</name>
        <dbReference type="ChEBI" id="CHEBI:30616"/>
    </ligand>
</feature>
<dbReference type="PANTHER" id="PTHR21087">
    <property type="entry name" value="SHIKIMATE KINASE"/>
    <property type="match status" value="1"/>
</dbReference>
<feature type="binding site" evidence="11">
    <location>
        <position position="81"/>
    </location>
    <ligand>
        <name>substrate</name>
    </ligand>
</feature>
<dbReference type="UniPathway" id="UPA00053">
    <property type="reaction ID" value="UER00088"/>
</dbReference>
<dbReference type="GO" id="GO:0008652">
    <property type="term" value="P:amino acid biosynthetic process"/>
    <property type="evidence" value="ECO:0007669"/>
    <property type="project" value="UniProtKB-KW"/>
</dbReference>
<keyword evidence="11" id="KW-0963">Cytoplasm</keyword>
<keyword evidence="11" id="KW-0460">Magnesium</keyword>
<dbReference type="PRINTS" id="PR01100">
    <property type="entry name" value="SHIKIMTKNASE"/>
</dbReference>
<evidence type="ECO:0000256" key="7">
    <source>
        <dbReference type="ARBA" id="ARBA00022777"/>
    </source>
</evidence>
<dbReference type="InterPro" id="IPR023000">
    <property type="entry name" value="Shikimate_kinase_CS"/>
</dbReference>
<dbReference type="InterPro" id="IPR031322">
    <property type="entry name" value="Shikimate/glucono_kinase"/>
</dbReference>
<evidence type="ECO:0000313" key="13">
    <source>
        <dbReference type="Proteomes" id="UP000503820"/>
    </source>
</evidence>
<keyword evidence="6 11" id="KW-0547">Nucleotide-binding</keyword>
<sequence length="176" mass="18978">MQVRRIYLVGPRASGKSTVGRALAQSLGWRFADTDELVVRGAGCSVADIVSRGGWEAFRDMESAALRAVSGEDALVIATGGGMVLRQENRECMARTGWVVLLMAAPQVLAARLCADPQCEQRPSLTCRGVAEEVAAVLAEREPLYRAVARHVAQAECPVQEIVQDVLQALELRSDT</sequence>
<dbReference type="EC" id="2.7.1.71" evidence="3 11"/>
<dbReference type="GO" id="GO:0005829">
    <property type="term" value="C:cytosol"/>
    <property type="evidence" value="ECO:0007669"/>
    <property type="project" value="TreeGrafter"/>
</dbReference>
<evidence type="ECO:0000256" key="9">
    <source>
        <dbReference type="ARBA" id="ARBA00023141"/>
    </source>
</evidence>
<dbReference type="PROSITE" id="PS01128">
    <property type="entry name" value="SHIKIMATE_KINASE"/>
    <property type="match status" value="1"/>
</dbReference>
<feature type="binding site" evidence="11">
    <location>
        <position position="17"/>
    </location>
    <ligand>
        <name>Mg(2+)</name>
        <dbReference type="ChEBI" id="CHEBI:18420"/>
    </ligand>
</feature>
<feature type="binding site" evidence="11">
    <location>
        <position position="141"/>
    </location>
    <ligand>
        <name>substrate</name>
    </ligand>
</feature>
<comment type="caution">
    <text evidence="12">The sequence shown here is derived from an EMBL/GenBank/DDBJ whole genome shotgun (WGS) entry which is preliminary data.</text>
</comment>
<dbReference type="Gene3D" id="3.40.50.300">
    <property type="entry name" value="P-loop containing nucleotide triphosphate hydrolases"/>
    <property type="match status" value="1"/>
</dbReference>
<dbReference type="Proteomes" id="UP000503820">
    <property type="component" value="Unassembled WGS sequence"/>
</dbReference>
<evidence type="ECO:0000256" key="2">
    <source>
        <dbReference type="ARBA" id="ARBA00006997"/>
    </source>
</evidence>
<evidence type="ECO:0000256" key="6">
    <source>
        <dbReference type="ARBA" id="ARBA00022741"/>
    </source>
</evidence>
<keyword evidence="8 11" id="KW-0067">ATP-binding</keyword>
<dbReference type="GO" id="GO:0004765">
    <property type="term" value="F:shikimate kinase activity"/>
    <property type="evidence" value="ECO:0007669"/>
    <property type="project" value="UniProtKB-UniRule"/>
</dbReference>
<evidence type="ECO:0000256" key="4">
    <source>
        <dbReference type="ARBA" id="ARBA00022605"/>
    </source>
</evidence>
<gene>
    <name evidence="11 12" type="primary">aroK</name>
    <name evidence="12" type="ORF">DSM19430T_19200</name>
</gene>
<dbReference type="GO" id="GO:0005524">
    <property type="term" value="F:ATP binding"/>
    <property type="evidence" value="ECO:0007669"/>
    <property type="project" value="UniProtKB-UniRule"/>
</dbReference>
<comment type="similarity">
    <text evidence="2 11">Belongs to the shikimate kinase family.</text>
</comment>
<dbReference type="NCBIfam" id="NF002988">
    <property type="entry name" value="PRK03731.1"/>
    <property type="match status" value="1"/>
</dbReference>
<dbReference type="GO" id="GO:0000287">
    <property type="term" value="F:magnesium ion binding"/>
    <property type="evidence" value="ECO:0007669"/>
    <property type="project" value="UniProtKB-UniRule"/>
</dbReference>
<dbReference type="InterPro" id="IPR027417">
    <property type="entry name" value="P-loop_NTPase"/>
</dbReference>
<feature type="binding site" evidence="11">
    <location>
        <position position="59"/>
    </location>
    <ligand>
        <name>substrate</name>
    </ligand>
</feature>
<organism evidence="12 13">
    <name type="scientific">Desulfovibrio psychrotolerans</name>
    <dbReference type="NCBI Taxonomy" id="415242"/>
    <lineage>
        <taxon>Bacteria</taxon>
        <taxon>Pseudomonadati</taxon>
        <taxon>Thermodesulfobacteriota</taxon>
        <taxon>Desulfovibrionia</taxon>
        <taxon>Desulfovibrionales</taxon>
        <taxon>Desulfovibrionaceae</taxon>
        <taxon>Desulfovibrio</taxon>
    </lineage>
</organism>
<feature type="binding site" evidence="11">
    <location>
        <position position="35"/>
    </location>
    <ligand>
        <name>substrate</name>
    </ligand>
</feature>
<comment type="pathway">
    <text evidence="1 11">Metabolic intermediate biosynthesis; chorismate biosynthesis; chorismate from D-erythrose 4-phosphate and phosphoenolpyruvate: step 5/7.</text>
</comment>
<keyword evidence="9 11" id="KW-0057">Aromatic amino acid biosynthesis</keyword>
<dbReference type="AlphaFoldDB" id="A0A7J0BU42"/>
<evidence type="ECO:0000256" key="3">
    <source>
        <dbReference type="ARBA" id="ARBA00012154"/>
    </source>
</evidence>
<comment type="function">
    <text evidence="11">Catalyzes the specific phosphorylation of the 3-hydroxyl group of shikimic acid using ATP as a cosubstrate.</text>
</comment>
<dbReference type="CDD" id="cd00464">
    <property type="entry name" value="SK"/>
    <property type="match status" value="1"/>
</dbReference>
<keyword evidence="13" id="KW-1185">Reference proteome</keyword>
<keyword evidence="7 11" id="KW-0418">Kinase</keyword>
<keyword evidence="4 11" id="KW-0028">Amino-acid biosynthesis</keyword>
<evidence type="ECO:0000256" key="10">
    <source>
        <dbReference type="ARBA" id="ARBA00048567"/>
    </source>
</evidence>
<dbReference type="HAMAP" id="MF_00109">
    <property type="entry name" value="Shikimate_kinase"/>
    <property type="match status" value="1"/>
</dbReference>
<comment type="caution">
    <text evidence="11">Lacks conserved residue(s) required for the propagation of feature annotation.</text>
</comment>
<comment type="catalytic activity">
    <reaction evidence="10 11">
        <text>shikimate + ATP = 3-phosphoshikimate + ADP + H(+)</text>
        <dbReference type="Rhea" id="RHEA:13121"/>
        <dbReference type="ChEBI" id="CHEBI:15378"/>
        <dbReference type="ChEBI" id="CHEBI:30616"/>
        <dbReference type="ChEBI" id="CHEBI:36208"/>
        <dbReference type="ChEBI" id="CHEBI:145989"/>
        <dbReference type="ChEBI" id="CHEBI:456216"/>
        <dbReference type="EC" id="2.7.1.71"/>
    </reaction>
</comment>
<comment type="subunit">
    <text evidence="11">Monomer.</text>
</comment>
<accession>A0A7J0BU42</accession>
<keyword evidence="5 11" id="KW-0808">Transferase</keyword>
<dbReference type="GO" id="GO:0009423">
    <property type="term" value="P:chorismate biosynthetic process"/>
    <property type="evidence" value="ECO:0007669"/>
    <property type="project" value="UniProtKB-UniRule"/>
</dbReference>
<dbReference type="SUPFAM" id="SSF52540">
    <property type="entry name" value="P-loop containing nucleoside triphosphate hydrolases"/>
    <property type="match status" value="1"/>
</dbReference>
<dbReference type="InterPro" id="IPR000623">
    <property type="entry name" value="Shikimate_kinase/TSH1"/>
</dbReference>
<comment type="cofactor">
    <cofactor evidence="11">
        <name>Mg(2+)</name>
        <dbReference type="ChEBI" id="CHEBI:18420"/>
    </cofactor>
    <text evidence="11">Binds 1 Mg(2+) ion per subunit.</text>
</comment>
<protein>
    <recommendedName>
        <fullName evidence="3 11">Shikimate kinase</fullName>
        <shortName evidence="11">SK</shortName>
        <ecNumber evidence="3 11">2.7.1.71</ecNumber>
    </recommendedName>
</protein>
<name>A0A7J0BU42_9BACT</name>
<dbReference type="PANTHER" id="PTHR21087:SF16">
    <property type="entry name" value="SHIKIMATE KINASE 1, CHLOROPLASTIC"/>
    <property type="match status" value="1"/>
</dbReference>
<dbReference type="GO" id="GO:0009073">
    <property type="term" value="P:aromatic amino acid family biosynthetic process"/>
    <property type="evidence" value="ECO:0007669"/>
    <property type="project" value="UniProtKB-KW"/>
</dbReference>
<dbReference type="Pfam" id="PF01202">
    <property type="entry name" value="SKI"/>
    <property type="match status" value="1"/>
</dbReference>
<proteinExistence type="inferred from homology"/>
<evidence type="ECO:0000256" key="8">
    <source>
        <dbReference type="ARBA" id="ARBA00022840"/>
    </source>
</evidence>
<evidence type="ECO:0000313" key="12">
    <source>
        <dbReference type="EMBL" id="GFM37236.1"/>
    </source>
</evidence>
<comment type="subcellular location">
    <subcellularLocation>
        <location evidence="11">Cytoplasm</location>
    </subcellularLocation>
</comment>
<evidence type="ECO:0000256" key="11">
    <source>
        <dbReference type="HAMAP-Rule" id="MF_00109"/>
    </source>
</evidence>
<evidence type="ECO:0000256" key="5">
    <source>
        <dbReference type="ARBA" id="ARBA00022679"/>
    </source>
</evidence>